<keyword evidence="3" id="KW-1185">Reference proteome</keyword>
<proteinExistence type="predicted"/>
<dbReference type="Proteomes" id="UP000729290">
    <property type="component" value="Unassembled WGS sequence"/>
</dbReference>
<evidence type="ECO:0000313" key="2">
    <source>
        <dbReference type="EMBL" id="MBM6878046.1"/>
    </source>
</evidence>
<feature type="coiled-coil region" evidence="1">
    <location>
        <begin position="73"/>
        <end position="100"/>
    </location>
</feature>
<protein>
    <submittedName>
        <fullName evidence="2">Uncharacterized protein</fullName>
    </submittedName>
</protein>
<accession>A0ABS2G994</accession>
<dbReference type="Pfam" id="PF19642">
    <property type="entry name" value="DUF6145"/>
    <property type="match status" value="1"/>
</dbReference>
<evidence type="ECO:0000256" key="1">
    <source>
        <dbReference type="SAM" id="Coils"/>
    </source>
</evidence>
<gene>
    <name evidence="2" type="ORF">H9X83_07715</name>
</gene>
<keyword evidence="1" id="KW-0175">Coiled coil</keyword>
<evidence type="ECO:0000313" key="3">
    <source>
        <dbReference type="Proteomes" id="UP000729290"/>
    </source>
</evidence>
<reference evidence="2 3" key="1">
    <citation type="journal article" date="2021" name="Sci. Rep.">
        <title>The distribution of antibiotic resistance genes in chicken gut microbiota commensals.</title>
        <authorList>
            <person name="Juricova H."/>
            <person name="Matiasovicova J."/>
            <person name="Kubasova T."/>
            <person name="Cejkova D."/>
            <person name="Rychlik I."/>
        </authorList>
    </citation>
    <scope>NUCLEOTIDE SEQUENCE [LARGE SCALE GENOMIC DNA]</scope>
    <source>
        <strain evidence="2 3">An431b</strain>
    </source>
</reference>
<sequence length="124" mass="14714">MNKKILAAADYAQQKYYLEPEFSALPESIQEEVRVFCVLLAQKLCCTFLVGFHEDGSLYFETVKREDDFDFDDIGAELEIKRLQREKKELLRALELWYAVYFTEDGEKIRRELLEKEGNFREKA</sequence>
<name>A0ABS2G994_9FIRM</name>
<comment type="caution">
    <text evidence="2">The sequence shown here is derived from an EMBL/GenBank/DDBJ whole genome shotgun (WGS) entry which is preliminary data.</text>
</comment>
<dbReference type="EMBL" id="JACSNV010000009">
    <property type="protein sequence ID" value="MBM6878046.1"/>
    <property type="molecule type" value="Genomic_DNA"/>
</dbReference>
<organism evidence="2 3">
    <name type="scientific">Anaerotignum lactatifermentans</name>
    <dbReference type="NCBI Taxonomy" id="160404"/>
    <lineage>
        <taxon>Bacteria</taxon>
        <taxon>Bacillati</taxon>
        <taxon>Bacillota</taxon>
        <taxon>Clostridia</taxon>
        <taxon>Lachnospirales</taxon>
        <taxon>Anaerotignaceae</taxon>
        <taxon>Anaerotignum</taxon>
    </lineage>
</organism>
<dbReference type="InterPro" id="IPR046143">
    <property type="entry name" value="DUF6145"/>
</dbReference>
<dbReference type="RefSeq" id="WP_205133737.1">
    <property type="nucleotide sequence ID" value="NZ_JACSNT010000008.1"/>
</dbReference>